<dbReference type="EMBL" id="CAWUPB010000905">
    <property type="protein sequence ID" value="CAK7329014.1"/>
    <property type="molecule type" value="Genomic_DNA"/>
</dbReference>
<keyword evidence="8 10" id="KW-0472">Membrane</keyword>
<feature type="transmembrane region" description="Helical" evidence="10">
    <location>
        <begin position="67"/>
        <end position="89"/>
    </location>
</feature>
<comment type="similarity">
    <text evidence="4">Belongs to the oleosin family.</text>
</comment>
<proteinExistence type="inferred from homology"/>
<evidence type="ECO:0008006" key="13">
    <source>
        <dbReference type="Google" id="ProtNLM"/>
    </source>
</evidence>
<evidence type="ECO:0000256" key="5">
    <source>
        <dbReference type="ARBA" id="ARBA00022677"/>
    </source>
</evidence>
<dbReference type="PANTHER" id="PTHR33203:SF44">
    <property type="entry name" value="OLEOSIN 20.3 KDA"/>
    <property type="match status" value="1"/>
</dbReference>
<evidence type="ECO:0000256" key="4">
    <source>
        <dbReference type="ARBA" id="ARBA00010858"/>
    </source>
</evidence>
<dbReference type="GO" id="GO:0010344">
    <property type="term" value="P:seed oilbody biogenesis"/>
    <property type="evidence" value="ECO:0007669"/>
    <property type="project" value="TreeGrafter"/>
</dbReference>
<evidence type="ECO:0000256" key="3">
    <source>
        <dbReference type="ARBA" id="ARBA00004502"/>
    </source>
</evidence>
<comment type="function">
    <text evidence="1">May have a structural role to stabilize the lipid body during desiccation of the seed by preventing coalescence of the oil. Probably interacts with both lipid and phospholipid moieties of lipid bodies. May also provide recognition signals for specific lipase anchorage in lipolysis during seedling growth.</text>
</comment>
<keyword evidence="12" id="KW-1185">Reference proteome</keyword>
<name>A0AAV1R6P5_9ROSI</name>
<evidence type="ECO:0000256" key="9">
    <source>
        <dbReference type="SAM" id="MobiDB-lite"/>
    </source>
</evidence>
<dbReference type="Proteomes" id="UP001314170">
    <property type="component" value="Unassembled WGS sequence"/>
</dbReference>
<evidence type="ECO:0000256" key="8">
    <source>
        <dbReference type="ARBA" id="ARBA00023136"/>
    </source>
</evidence>
<dbReference type="GO" id="GO:0012511">
    <property type="term" value="C:monolayer-surrounded lipid storage body"/>
    <property type="evidence" value="ECO:0007669"/>
    <property type="project" value="InterPro"/>
</dbReference>
<accession>A0AAV1R6P5</accession>
<evidence type="ECO:0000313" key="12">
    <source>
        <dbReference type="Proteomes" id="UP001314170"/>
    </source>
</evidence>
<evidence type="ECO:0000256" key="7">
    <source>
        <dbReference type="ARBA" id="ARBA00022989"/>
    </source>
</evidence>
<protein>
    <recommendedName>
        <fullName evidence="13">Oleosin</fullName>
    </recommendedName>
</protein>
<comment type="caution">
    <text evidence="11">The sequence shown here is derived from an EMBL/GenBank/DDBJ whole genome shotgun (WGS) entry which is preliminary data.</text>
</comment>
<dbReference type="GO" id="GO:0016020">
    <property type="term" value="C:membrane"/>
    <property type="evidence" value="ECO:0007669"/>
    <property type="project" value="UniProtKB-SubCell"/>
</dbReference>
<gene>
    <name evidence="11" type="ORF">DCAF_LOCUS6761</name>
</gene>
<reference evidence="11 12" key="1">
    <citation type="submission" date="2024-01" db="EMBL/GenBank/DDBJ databases">
        <authorList>
            <person name="Waweru B."/>
        </authorList>
    </citation>
    <scope>NUCLEOTIDE SEQUENCE [LARGE SCALE GENOMIC DNA]</scope>
</reference>
<keyword evidence="7 10" id="KW-1133">Transmembrane helix</keyword>
<dbReference type="Pfam" id="PF01277">
    <property type="entry name" value="Oleosin"/>
    <property type="match status" value="1"/>
</dbReference>
<dbReference type="InterPro" id="IPR000136">
    <property type="entry name" value="Oleosin"/>
</dbReference>
<comment type="subcellular location">
    <subcellularLocation>
        <location evidence="3">Lipid droplet</location>
    </subcellularLocation>
    <subcellularLocation>
        <location evidence="2">Membrane</location>
        <topology evidence="2">Multi-pass membrane protein</topology>
    </subcellularLocation>
</comment>
<feature type="region of interest" description="Disordered" evidence="9">
    <location>
        <begin position="124"/>
        <end position="167"/>
    </location>
</feature>
<keyword evidence="6 10" id="KW-0812">Transmembrane</keyword>
<sequence>MADFRQQQQQLQRPGGQGIPDILPGKGPSTFQVLAVLTLLPVGGTLLFLAGLTLVGTLIGLAVTTPIFVIFSPVLVPAALVIGLGVLGFLTSGAFGVTALSSLSWMASYIGSLIRGPLPQKLDQAKRKTQETAGQVGQKARDMGQNVQSKAQDVTKGGQAGQEVGKT</sequence>
<keyword evidence="5" id="KW-0551">Lipid droplet</keyword>
<dbReference type="GO" id="GO:0050826">
    <property type="term" value="P:response to freezing"/>
    <property type="evidence" value="ECO:0007669"/>
    <property type="project" value="TreeGrafter"/>
</dbReference>
<dbReference type="AlphaFoldDB" id="A0AAV1R6P5"/>
<feature type="transmembrane region" description="Helical" evidence="10">
    <location>
        <begin position="33"/>
        <end position="55"/>
    </location>
</feature>
<dbReference type="PANTHER" id="PTHR33203">
    <property type="entry name" value="OLEOSIN"/>
    <property type="match status" value="1"/>
</dbReference>
<evidence type="ECO:0000313" key="11">
    <source>
        <dbReference type="EMBL" id="CAK7329014.1"/>
    </source>
</evidence>
<evidence type="ECO:0000256" key="6">
    <source>
        <dbReference type="ARBA" id="ARBA00022692"/>
    </source>
</evidence>
<organism evidence="11 12">
    <name type="scientific">Dovyalis caffra</name>
    <dbReference type="NCBI Taxonomy" id="77055"/>
    <lineage>
        <taxon>Eukaryota</taxon>
        <taxon>Viridiplantae</taxon>
        <taxon>Streptophyta</taxon>
        <taxon>Embryophyta</taxon>
        <taxon>Tracheophyta</taxon>
        <taxon>Spermatophyta</taxon>
        <taxon>Magnoliopsida</taxon>
        <taxon>eudicotyledons</taxon>
        <taxon>Gunneridae</taxon>
        <taxon>Pentapetalae</taxon>
        <taxon>rosids</taxon>
        <taxon>fabids</taxon>
        <taxon>Malpighiales</taxon>
        <taxon>Salicaceae</taxon>
        <taxon>Flacourtieae</taxon>
        <taxon>Dovyalis</taxon>
    </lineage>
</organism>
<evidence type="ECO:0000256" key="1">
    <source>
        <dbReference type="ARBA" id="ARBA00002582"/>
    </source>
</evidence>
<feature type="transmembrane region" description="Helical" evidence="10">
    <location>
        <begin position="95"/>
        <end position="118"/>
    </location>
</feature>
<evidence type="ECO:0000256" key="10">
    <source>
        <dbReference type="SAM" id="Phobius"/>
    </source>
</evidence>
<dbReference type="GO" id="GO:0019915">
    <property type="term" value="P:lipid storage"/>
    <property type="evidence" value="ECO:0007669"/>
    <property type="project" value="TreeGrafter"/>
</dbReference>
<evidence type="ECO:0000256" key="2">
    <source>
        <dbReference type="ARBA" id="ARBA00004141"/>
    </source>
</evidence>